<dbReference type="InterPro" id="IPR044855">
    <property type="entry name" value="CoA-Trfase_III_dom3_sf"/>
</dbReference>
<dbReference type="SUPFAM" id="SSF89796">
    <property type="entry name" value="CoA-transferase family III (CaiB/BaiF)"/>
    <property type="match status" value="1"/>
</dbReference>
<dbReference type="PANTHER" id="PTHR48228">
    <property type="entry name" value="SUCCINYL-COA--D-CITRAMALATE COA-TRANSFERASE"/>
    <property type="match status" value="1"/>
</dbReference>
<keyword evidence="2" id="KW-0413">Isomerase</keyword>
<evidence type="ECO:0000313" key="2">
    <source>
        <dbReference type="EMBL" id="CAA9241036.1"/>
    </source>
</evidence>
<dbReference type="EMBL" id="CADCSZ010000107">
    <property type="protein sequence ID" value="CAA9241036.1"/>
    <property type="molecule type" value="Genomic_DNA"/>
</dbReference>
<sequence>MTGSGPLAGTRVVELAGIGPGPFAAMLLADMGADVVRVERSQLVAGGDPATPPADISNRGRRSIGVDLKHPEGLATVLRLVERADALLEGFRPGVTESLGIGPESCWATNPRLVYGRMTGWGQHGPNAPLAGHDIDYIALTGVLGAIGRVGSAPVPPLNLVGDFGGGGMFLAFGVACGLFEAQRSGQGQVVDAAMVDGSAVLSTLFWALRAMGAYNDVRGTNLLDTGAHFYEVYETADGGHVALGAIEPQFYAELCRLTGFEADRHDPPSHFDSSTWPQRKAAMAAMFRRRTRAQWCELLEGTDACVAPVLSFAEAPAHPHLQARSTFVEVEGVVQPAPAPRFSRTPGSIQRPPPHPGQHTDEILADWLEASDDDVSALRASGAIR</sequence>
<gene>
    <name evidence="2" type="ORF">AVDCRST_MAG76-1774</name>
</gene>
<proteinExistence type="predicted"/>
<dbReference type="Gene3D" id="3.30.1540.10">
    <property type="entry name" value="formyl-coa transferase, domain 3"/>
    <property type="match status" value="1"/>
</dbReference>
<name>A0A6J4I487_9ACTN</name>
<dbReference type="InterPro" id="IPR003673">
    <property type="entry name" value="CoA-Trfase_fam_III"/>
</dbReference>
<dbReference type="InterPro" id="IPR023606">
    <property type="entry name" value="CoA-Trfase_III_dom_1_sf"/>
</dbReference>
<reference evidence="2" key="1">
    <citation type="submission" date="2020-02" db="EMBL/GenBank/DDBJ databases">
        <authorList>
            <person name="Meier V. D."/>
        </authorList>
    </citation>
    <scope>NUCLEOTIDE SEQUENCE</scope>
    <source>
        <strain evidence="2">AVDCRST_MAG76</strain>
    </source>
</reference>
<accession>A0A6J4I487</accession>
<dbReference type="GO" id="GO:0008111">
    <property type="term" value="F:alpha-methylacyl-CoA racemase activity"/>
    <property type="evidence" value="ECO:0007669"/>
    <property type="project" value="UniProtKB-EC"/>
</dbReference>
<dbReference type="PANTHER" id="PTHR48228:SF5">
    <property type="entry name" value="ALPHA-METHYLACYL-COA RACEMASE"/>
    <property type="match status" value="1"/>
</dbReference>
<evidence type="ECO:0000256" key="1">
    <source>
        <dbReference type="SAM" id="MobiDB-lite"/>
    </source>
</evidence>
<dbReference type="AlphaFoldDB" id="A0A6J4I487"/>
<dbReference type="Pfam" id="PF02515">
    <property type="entry name" value="CoA_transf_3"/>
    <property type="match status" value="1"/>
</dbReference>
<dbReference type="Gene3D" id="3.40.50.10540">
    <property type="entry name" value="Crotonobetainyl-coa:carnitine coa-transferase, domain 1"/>
    <property type="match status" value="1"/>
</dbReference>
<protein>
    <submittedName>
        <fullName evidence="2">Alpha-methylacyl-CoA racemase</fullName>
        <ecNumber evidence="2">5.1.99.4</ecNumber>
    </submittedName>
</protein>
<organism evidence="2">
    <name type="scientific">uncultured Acidimicrobiales bacterium</name>
    <dbReference type="NCBI Taxonomy" id="310071"/>
    <lineage>
        <taxon>Bacteria</taxon>
        <taxon>Bacillati</taxon>
        <taxon>Actinomycetota</taxon>
        <taxon>Acidimicrobiia</taxon>
        <taxon>Acidimicrobiales</taxon>
        <taxon>environmental samples</taxon>
    </lineage>
</organism>
<feature type="region of interest" description="Disordered" evidence="1">
    <location>
        <begin position="339"/>
        <end position="361"/>
    </location>
</feature>
<dbReference type="InterPro" id="IPR050509">
    <property type="entry name" value="CoA-transferase_III"/>
</dbReference>
<dbReference type="EC" id="5.1.99.4" evidence="2"/>